<reference evidence="3" key="1">
    <citation type="submission" date="2015-08" db="EMBL/GenBank/DDBJ databases">
        <title>Fjat-14210 dsm16467.</title>
        <authorList>
            <person name="Liu B."/>
            <person name="Wang J."/>
            <person name="Zhu Y."/>
            <person name="Liu G."/>
            <person name="Chen Q."/>
            <person name="Chen Z."/>
            <person name="Lan J."/>
            <person name="Che J."/>
            <person name="Ge C."/>
            <person name="Shi H."/>
            <person name="Pan Z."/>
            <person name="Liu X."/>
        </authorList>
    </citation>
    <scope>NUCLEOTIDE SEQUENCE [LARGE SCALE GENOMIC DNA]</scope>
    <source>
        <strain evidence="3">DSM 16467</strain>
    </source>
</reference>
<dbReference type="AlphaFoldDB" id="A0A0M0KU26"/>
<comment type="caution">
    <text evidence="2">The sequence shown here is derived from an EMBL/GenBank/DDBJ whole genome shotgun (WGS) entry which is preliminary data.</text>
</comment>
<evidence type="ECO:0000256" key="1">
    <source>
        <dbReference type="SAM" id="Phobius"/>
    </source>
</evidence>
<feature type="transmembrane region" description="Helical" evidence="1">
    <location>
        <begin position="39"/>
        <end position="62"/>
    </location>
</feature>
<feature type="transmembrane region" description="Helical" evidence="1">
    <location>
        <begin position="68"/>
        <end position="87"/>
    </location>
</feature>
<evidence type="ECO:0000313" key="3">
    <source>
        <dbReference type="Proteomes" id="UP000037558"/>
    </source>
</evidence>
<dbReference type="EMBL" id="LILC01000025">
    <property type="protein sequence ID" value="KOO42335.1"/>
    <property type="molecule type" value="Genomic_DNA"/>
</dbReference>
<proteinExistence type="predicted"/>
<sequence length="206" mass="24415">MSLNLQFYTMIAMISMGSYLGAALDTYHYFFNRSKRSSWLVFINDLLFWFLQSLLVFYVLFTVNEGELRFYAFLALICGFAMYQALLKGMYMRVLVFLVQTIVRIYKVLVRTIKLLFVSPIFFLVKMVLAVLLGGIQILLKLALFLLKIIFAPFKWISFLIWRMLPKSVKDFSVKTATKIKGFLPRLQNMKQQLLTWWEKFRNKEE</sequence>
<gene>
    <name evidence="2" type="ORF">AMD01_18355</name>
</gene>
<feature type="transmembrane region" description="Helical" evidence="1">
    <location>
        <begin position="142"/>
        <end position="162"/>
    </location>
</feature>
<keyword evidence="1" id="KW-0472">Membrane</keyword>
<evidence type="ECO:0000313" key="2">
    <source>
        <dbReference type="EMBL" id="KOO42335.1"/>
    </source>
</evidence>
<dbReference type="RefSeq" id="WP_053402902.1">
    <property type="nucleotide sequence ID" value="NZ_JAUKEN010000008.1"/>
</dbReference>
<keyword evidence="1" id="KW-1133">Transmembrane helix</keyword>
<evidence type="ECO:0008006" key="4">
    <source>
        <dbReference type="Google" id="ProtNLM"/>
    </source>
</evidence>
<name>A0A0M0KU26_9BACI</name>
<feature type="transmembrane region" description="Helical" evidence="1">
    <location>
        <begin position="108"/>
        <end position="136"/>
    </location>
</feature>
<protein>
    <recommendedName>
        <fullName evidence="4">Spore cortex biosynthesis protein YabQ</fullName>
    </recommendedName>
</protein>
<dbReference type="STRING" id="284581.AMD01_18355"/>
<organism evidence="2 3">
    <name type="scientific">Priestia koreensis</name>
    <dbReference type="NCBI Taxonomy" id="284581"/>
    <lineage>
        <taxon>Bacteria</taxon>
        <taxon>Bacillati</taxon>
        <taxon>Bacillota</taxon>
        <taxon>Bacilli</taxon>
        <taxon>Bacillales</taxon>
        <taxon>Bacillaceae</taxon>
        <taxon>Priestia</taxon>
    </lineage>
</organism>
<dbReference type="OrthoDB" id="1653819at2"/>
<feature type="transmembrane region" description="Helical" evidence="1">
    <location>
        <begin position="6"/>
        <end position="27"/>
    </location>
</feature>
<keyword evidence="1" id="KW-0812">Transmembrane</keyword>
<dbReference type="Proteomes" id="UP000037558">
    <property type="component" value="Unassembled WGS sequence"/>
</dbReference>
<dbReference type="NCBIfam" id="TIGR02893">
    <property type="entry name" value="spore_yabQ"/>
    <property type="match status" value="1"/>
</dbReference>
<accession>A0A0M0KU26</accession>
<dbReference type="InterPro" id="IPR019074">
    <property type="entry name" value="YabQ"/>
</dbReference>
<dbReference type="Pfam" id="PF09578">
    <property type="entry name" value="Spore_YabQ"/>
    <property type="match status" value="1"/>
</dbReference>
<dbReference type="PATRIC" id="fig|284581.3.peg.1762"/>
<keyword evidence="3" id="KW-1185">Reference proteome</keyword>